<gene>
    <name evidence="5" type="primary">PTR1</name>
    <name evidence="5" type="ORF">F1559_002023</name>
</gene>
<comment type="catalytic activity">
    <reaction evidence="4">
        <text>a (3R)-hydroxyacyl-[ACP] + NADP(+) = a 3-oxoacyl-[ACP] + NADPH + H(+)</text>
        <dbReference type="Rhea" id="RHEA:17397"/>
        <dbReference type="Rhea" id="RHEA-COMP:9916"/>
        <dbReference type="Rhea" id="RHEA-COMP:9945"/>
        <dbReference type="ChEBI" id="CHEBI:15378"/>
        <dbReference type="ChEBI" id="CHEBI:57783"/>
        <dbReference type="ChEBI" id="CHEBI:58349"/>
        <dbReference type="ChEBI" id="CHEBI:78776"/>
        <dbReference type="ChEBI" id="CHEBI:78827"/>
        <dbReference type="EC" id="1.1.1.100"/>
    </reaction>
</comment>
<dbReference type="PANTHER" id="PTHR42879">
    <property type="entry name" value="3-OXOACYL-(ACYL-CARRIER-PROTEIN) REDUCTASE"/>
    <property type="match status" value="1"/>
</dbReference>
<evidence type="ECO:0000256" key="4">
    <source>
        <dbReference type="ARBA" id="ARBA00048508"/>
    </source>
</evidence>
<organism evidence="5 6">
    <name type="scientific">Cyanidiococcus yangmingshanensis</name>
    <dbReference type="NCBI Taxonomy" id="2690220"/>
    <lineage>
        <taxon>Eukaryota</taxon>
        <taxon>Rhodophyta</taxon>
        <taxon>Bangiophyceae</taxon>
        <taxon>Cyanidiales</taxon>
        <taxon>Cyanidiaceae</taxon>
        <taxon>Cyanidiococcus</taxon>
    </lineage>
</organism>
<dbReference type="InterPro" id="IPR002347">
    <property type="entry name" value="SDR_fam"/>
</dbReference>
<sequence length="295" mass="31651">MDSTSTSTQRPVSSVLLNGAMASGVVFGSAPTGTASEYDPFRFRSLAPELRVVMVTGATGVLGQATVRAFLDEGFRVVVHDNSVEDLNALVAQLGPSATAEALYPICFDISRPEAVAAAMHRIQQDFGHIYFLINNNAVVSATHALDTSPEDWQYAFAQNVHSAFYMSREVLPAMRAKRFGRIINTCSLAGKTGGITTGIAYSTTKGALQTLTFSLARETARDGVTVNGISYAYVQTATLERFPKEVVDQLLSSIPVGRFMRPEEFAFAVLFLSSPMAGFITGEIVDLNGGLLTD</sequence>
<dbReference type="GO" id="GO:0004316">
    <property type="term" value="F:3-oxoacyl-[acyl-carrier-protein] reductase (NADPH) activity"/>
    <property type="evidence" value="ECO:0007669"/>
    <property type="project" value="UniProtKB-EC"/>
</dbReference>
<dbReference type="PRINTS" id="PR00081">
    <property type="entry name" value="GDHRDH"/>
</dbReference>
<dbReference type="InterPro" id="IPR036291">
    <property type="entry name" value="NAD(P)-bd_dom_sf"/>
</dbReference>
<evidence type="ECO:0000256" key="1">
    <source>
        <dbReference type="ARBA" id="ARBA00006484"/>
    </source>
</evidence>
<accession>A0A7J7IM80</accession>
<dbReference type="FunFam" id="3.40.50.720:FF:000173">
    <property type="entry name" value="3-oxoacyl-[acyl-carrier protein] reductase"/>
    <property type="match status" value="1"/>
</dbReference>
<comment type="similarity">
    <text evidence="1">Belongs to the short-chain dehydrogenases/reductases (SDR) family.</text>
</comment>
<dbReference type="PRINTS" id="PR00080">
    <property type="entry name" value="SDRFAMILY"/>
</dbReference>
<dbReference type="PANTHER" id="PTHR42879:SF2">
    <property type="entry name" value="3-OXOACYL-[ACYL-CARRIER-PROTEIN] REDUCTASE FABG"/>
    <property type="match status" value="1"/>
</dbReference>
<evidence type="ECO:0000256" key="2">
    <source>
        <dbReference type="ARBA" id="ARBA00012948"/>
    </source>
</evidence>
<dbReference type="InterPro" id="IPR050259">
    <property type="entry name" value="SDR"/>
</dbReference>
<dbReference type="Gene3D" id="3.40.50.720">
    <property type="entry name" value="NAD(P)-binding Rossmann-like Domain"/>
    <property type="match status" value="1"/>
</dbReference>
<keyword evidence="6" id="KW-1185">Reference proteome</keyword>
<proteinExistence type="inferred from homology"/>
<dbReference type="EMBL" id="VWRR01000005">
    <property type="protein sequence ID" value="KAF6003819.1"/>
    <property type="molecule type" value="Genomic_DNA"/>
</dbReference>
<evidence type="ECO:0000313" key="5">
    <source>
        <dbReference type="EMBL" id="KAF6003819.1"/>
    </source>
</evidence>
<reference evidence="5 6" key="1">
    <citation type="journal article" date="2020" name="J. Phycol.">
        <title>Comparative genome analysis reveals Cyanidiococcus gen. nov., a new extremophilic red algal genus sister to Cyanidioschyzon (Cyanidioschyzonaceae, Rhodophyta).</title>
        <authorList>
            <person name="Liu S.-L."/>
            <person name="Chiang Y.-R."/>
            <person name="Yoon H.S."/>
            <person name="Fu H.-Y."/>
        </authorList>
    </citation>
    <scope>NUCLEOTIDE SEQUENCE [LARGE SCALE GENOMIC DNA]</scope>
    <source>
        <strain evidence="5 6">THAL066</strain>
    </source>
</reference>
<dbReference type="EC" id="1.1.1.100" evidence="2"/>
<dbReference type="Proteomes" id="UP000530660">
    <property type="component" value="Unassembled WGS sequence"/>
</dbReference>
<comment type="caution">
    <text evidence="5">The sequence shown here is derived from an EMBL/GenBank/DDBJ whole genome shotgun (WGS) entry which is preliminary data.</text>
</comment>
<dbReference type="GO" id="GO:0032787">
    <property type="term" value="P:monocarboxylic acid metabolic process"/>
    <property type="evidence" value="ECO:0007669"/>
    <property type="project" value="UniProtKB-ARBA"/>
</dbReference>
<keyword evidence="3" id="KW-0560">Oxidoreductase</keyword>
<dbReference type="AlphaFoldDB" id="A0A7J7IM80"/>
<dbReference type="InterPro" id="IPR020904">
    <property type="entry name" value="Sc_DH/Rdtase_CS"/>
</dbReference>
<name>A0A7J7IM80_9RHOD</name>
<dbReference type="Pfam" id="PF13561">
    <property type="entry name" value="adh_short_C2"/>
    <property type="match status" value="1"/>
</dbReference>
<evidence type="ECO:0000313" key="6">
    <source>
        <dbReference type="Proteomes" id="UP000530660"/>
    </source>
</evidence>
<protein>
    <recommendedName>
        <fullName evidence="2">3-oxoacyl-[acyl-carrier-protein] reductase</fullName>
        <ecNumber evidence="2">1.1.1.100</ecNumber>
    </recommendedName>
</protein>
<dbReference type="OrthoDB" id="1393670at2759"/>
<dbReference type="PROSITE" id="PS00061">
    <property type="entry name" value="ADH_SHORT"/>
    <property type="match status" value="1"/>
</dbReference>
<dbReference type="SUPFAM" id="SSF51735">
    <property type="entry name" value="NAD(P)-binding Rossmann-fold domains"/>
    <property type="match status" value="1"/>
</dbReference>
<evidence type="ECO:0000256" key="3">
    <source>
        <dbReference type="ARBA" id="ARBA00023002"/>
    </source>
</evidence>